<dbReference type="PANTHER" id="PTHR33619:SF3">
    <property type="entry name" value="POLYSACCHARIDE EXPORT PROTEIN GFCE-RELATED"/>
    <property type="match status" value="1"/>
</dbReference>
<protein>
    <submittedName>
        <fullName evidence="4">Polysaccharide export protein</fullName>
    </submittedName>
</protein>
<dbReference type="KEGG" id="ade:Adeh_2767"/>
<dbReference type="PANTHER" id="PTHR33619">
    <property type="entry name" value="POLYSACCHARIDE EXPORT PROTEIN GFCE-RELATED"/>
    <property type="match status" value="1"/>
</dbReference>
<feature type="domain" description="Polysaccharide export protein N-terminal" evidence="2">
    <location>
        <begin position="43"/>
        <end position="118"/>
    </location>
</feature>
<dbReference type="eggNOG" id="COG1596">
    <property type="taxonomic scope" value="Bacteria"/>
</dbReference>
<dbReference type="Pfam" id="PF10531">
    <property type="entry name" value="SLBB"/>
    <property type="match status" value="1"/>
</dbReference>
<dbReference type="AlphaFoldDB" id="Q2ILK8"/>
<proteinExistence type="predicted"/>
<evidence type="ECO:0000259" key="3">
    <source>
        <dbReference type="Pfam" id="PF10531"/>
    </source>
</evidence>
<dbReference type="Gene3D" id="3.30.1950.10">
    <property type="entry name" value="wza like domain"/>
    <property type="match status" value="1"/>
</dbReference>
<evidence type="ECO:0000313" key="4">
    <source>
        <dbReference type="EMBL" id="ABC82537.1"/>
    </source>
</evidence>
<dbReference type="RefSeq" id="WP_011421819.1">
    <property type="nucleotide sequence ID" value="NC_007760.1"/>
</dbReference>
<gene>
    <name evidence="4" type="ordered locus">Adeh_2767</name>
</gene>
<dbReference type="InterPro" id="IPR019554">
    <property type="entry name" value="Soluble_ligand-bd"/>
</dbReference>
<dbReference type="InterPro" id="IPR003715">
    <property type="entry name" value="Poly_export_N"/>
</dbReference>
<dbReference type="OrthoDB" id="193635at2"/>
<reference evidence="4 5" key="1">
    <citation type="submission" date="2006-01" db="EMBL/GenBank/DDBJ databases">
        <title>Complete sequence of Anaeromyxobacter dehalogenans 2CP-C.</title>
        <authorList>
            <consortium name="US DOE Joint Genome Institute"/>
            <person name="Copeland A."/>
            <person name="Lucas S."/>
            <person name="Lapidus A."/>
            <person name="Barry K."/>
            <person name="Detter J.C."/>
            <person name="Glavina T."/>
            <person name="Hammon N."/>
            <person name="Israni S."/>
            <person name="Pitluck S."/>
            <person name="Brettin T."/>
            <person name="Bruce D."/>
            <person name="Han C."/>
            <person name="Tapia R."/>
            <person name="Gilna P."/>
            <person name="Kiss H."/>
            <person name="Schmutz J."/>
            <person name="Larimer F."/>
            <person name="Land M."/>
            <person name="Kyrpides N."/>
            <person name="Anderson I."/>
            <person name="Sanford R.A."/>
            <person name="Ritalahti K.M."/>
            <person name="Thomas H.S."/>
            <person name="Kirby J.R."/>
            <person name="Zhulin I.B."/>
            <person name="Loeffler F.E."/>
            <person name="Richardson P."/>
        </authorList>
    </citation>
    <scope>NUCLEOTIDE SEQUENCE [LARGE SCALE GENOMIC DNA]</scope>
    <source>
        <strain evidence="4 5">2CP-C</strain>
    </source>
</reference>
<keyword evidence="1" id="KW-0732">Signal</keyword>
<dbReference type="Pfam" id="PF02563">
    <property type="entry name" value="Poly_export"/>
    <property type="match status" value="1"/>
</dbReference>
<dbReference type="GO" id="GO:0015159">
    <property type="term" value="F:polysaccharide transmembrane transporter activity"/>
    <property type="evidence" value="ECO:0007669"/>
    <property type="project" value="InterPro"/>
</dbReference>
<sequence>MSDQLAASGRVLSRGVLALAAVLSSACGPTGRYIRAEDLPPAQADADYRVARGDVLGVRVWNQENMSVEQARVREDGRISMPFLQDVNAAGQTPAELAQRIQAQLKTYVVNPVVTVTVVEMQPLRVSVTGEVMRPGLYDLERGAGVLSALAAAGSFTEFAHRDRVFVLRHAAAPGDAAVTRIRFRYEALIQAERRSAAFRLQPGDVVVVE</sequence>
<organism evidence="4 5">
    <name type="scientific">Anaeromyxobacter dehalogenans (strain 2CP-C)</name>
    <dbReference type="NCBI Taxonomy" id="290397"/>
    <lineage>
        <taxon>Bacteria</taxon>
        <taxon>Pseudomonadati</taxon>
        <taxon>Myxococcota</taxon>
        <taxon>Myxococcia</taxon>
        <taxon>Myxococcales</taxon>
        <taxon>Cystobacterineae</taxon>
        <taxon>Anaeromyxobacteraceae</taxon>
        <taxon>Anaeromyxobacter</taxon>
    </lineage>
</organism>
<evidence type="ECO:0000313" key="5">
    <source>
        <dbReference type="Proteomes" id="UP000001935"/>
    </source>
</evidence>
<evidence type="ECO:0000256" key="1">
    <source>
        <dbReference type="ARBA" id="ARBA00022729"/>
    </source>
</evidence>
<dbReference type="STRING" id="290397.Adeh_2767"/>
<accession>Q2ILK8</accession>
<dbReference type="EMBL" id="CP000251">
    <property type="protein sequence ID" value="ABC82537.1"/>
    <property type="molecule type" value="Genomic_DNA"/>
</dbReference>
<dbReference type="InterPro" id="IPR049712">
    <property type="entry name" value="Poly_export"/>
</dbReference>
<name>Q2ILK8_ANADE</name>
<dbReference type="Proteomes" id="UP000001935">
    <property type="component" value="Chromosome"/>
</dbReference>
<evidence type="ECO:0000259" key="2">
    <source>
        <dbReference type="Pfam" id="PF02563"/>
    </source>
</evidence>
<dbReference type="HOGENOM" id="CLU_038343_3_2_7"/>
<feature type="domain" description="Soluble ligand binding" evidence="3">
    <location>
        <begin position="125"/>
        <end position="172"/>
    </location>
</feature>